<evidence type="ECO:0000313" key="2">
    <source>
        <dbReference type="Proteomes" id="UP000219281"/>
    </source>
</evidence>
<dbReference type="AlphaFoldDB" id="A0A286A731"/>
<dbReference type="RefSeq" id="WP_097132484.1">
    <property type="nucleotide sequence ID" value="NZ_OCMT01000003.1"/>
</dbReference>
<accession>A0A286A731</accession>
<sequence>MTNFTEDHYDFMNSYSAELKELLVAAAVFPNTKTLQGMKDDIFVALMARIREELLAKLEQVNVYTANYPHSKPIITMLTQKLTAFLDDEQLIYRTDFYRRIVYRLELVSKLERIDWNDHDINVYPPVDELLIYMNYNSKTYTKHLENWLAKRIEDQPNPKAKIEQMNFYKKVFSQLHIKPETILYENYPPLTELITRWFQYEAEYLDSELELFKQREIDQIIEQNEQLLVELGVSADILGLLLRAAIDAGVIVSKSMTSAFKEIVSKVRTKAKDRLSPQAVRTRSYGAETVDKEIARSILKKMDKLIDGY</sequence>
<dbReference type="EMBL" id="OCMT01000003">
    <property type="protein sequence ID" value="SOD17697.1"/>
    <property type="molecule type" value="Genomic_DNA"/>
</dbReference>
<dbReference type="Proteomes" id="UP000219281">
    <property type="component" value="Unassembled WGS sequence"/>
</dbReference>
<proteinExistence type="predicted"/>
<organism evidence="1 2">
    <name type="scientific">Pedobacter xixiisoli</name>
    <dbReference type="NCBI Taxonomy" id="1476464"/>
    <lineage>
        <taxon>Bacteria</taxon>
        <taxon>Pseudomonadati</taxon>
        <taxon>Bacteroidota</taxon>
        <taxon>Sphingobacteriia</taxon>
        <taxon>Sphingobacteriales</taxon>
        <taxon>Sphingobacteriaceae</taxon>
        <taxon>Pedobacter</taxon>
    </lineage>
</organism>
<reference evidence="2" key="1">
    <citation type="submission" date="2017-09" db="EMBL/GenBank/DDBJ databases">
        <authorList>
            <person name="Varghese N."/>
            <person name="Submissions S."/>
        </authorList>
    </citation>
    <scope>NUCLEOTIDE SEQUENCE [LARGE SCALE GENOMIC DNA]</scope>
    <source>
        <strain evidence="2">CGMCC 1.12803</strain>
    </source>
</reference>
<gene>
    <name evidence="1" type="ORF">SAMN06297358_2642</name>
</gene>
<name>A0A286A731_9SPHI</name>
<dbReference type="OrthoDB" id="636834at2"/>
<keyword evidence="2" id="KW-1185">Reference proteome</keyword>
<protein>
    <submittedName>
        <fullName evidence="1">Uncharacterized protein</fullName>
    </submittedName>
</protein>
<evidence type="ECO:0000313" key="1">
    <source>
        <dbReference type="EMBL" id="SOD17697.1"/>
    </source>
</evidence>